<dbReference type="AlphaFoldDB" id="A0A7S8IZE2"/>
<reference evidence="1 2" key="1">
    <citation type="journal article" date="2020" name="ISME J.">
        <title>Enrichment and physiological characterization of a novel comammox Nitrospira indicates ammonium inhibition of complete nitrification.</title>
        <authorList>
            <person name="Sakoula D."/>
            <person name="Koch H."/>
            <person name="Frank J."/>
            <person name="Jetten M.S.M."/>
            <person name="van Kessel M.A.H.J."/>
            <person name="Lucker S."/>
        </authorList>
    </citation>
    <scope>NUCLEOTIDE SEQUENCE [LARGE SCALE GENOMIC DNA]</scope>
    <source>
        <strain evidence="1">Comreactor17</strain>
    </source>
</reference>
<organism evidence="1 2">
    <name type="scientific">Candidatus Nitrospira kreftii</name>
    <dbReference type="NCBI Taxonomy" id="2652173"/>
    <lineage>
        <taxon>Bacteria</taxon>
        <taxon>Pseudomonadati</taxon>
        <taxon>Nitrospirota</taxon>
        <taxon>Nitrospiria</taxon>
        <taxon>Nitrospirales</taxon>
        <taxon>Nitrospiraceae</taxon>
        <taxon>Nitrospira</taxon>
    </lineage>
</organism>
<protein>
    <submittedName>
        <fullName evidence="1">Uncharacterized protein</fullName>
    </submittedName>
</protein>
<evidence type="ECO:0000313" key="2">
    <source>
        <dbReference type="Proteomes" id="UP000593737"/>
    </source>
</evidence>
<accession>A0A7S8IZE2</accession>
<name>A0A7S8IZE2_9BACT</name>
<sequence>MMIVGKGRSVEEKESTDVISSIGQEVHDMKPLTPNMSMSRAAESYIGWIPPIWWFQHFDPCWTPLRQWLSRKKALTLTEFQLITDRTSGFTSIEKVIAVSAFVSSKYMQ</sequence>
<dbReference type="Proteomes" id="UP000593737">
    <property type="component" value="Chromosome"/>
</dbReference>
<gene>
    <name evidence="1" type="ORF">Nkreftii_001977</name>
</gene>
<evidence type="ECO:0000313" key="1">
    <source>
        <dbReference type="EMBL" id="QPD04203.1"/>
    </source>
</evidence>
<dbReference type="KEGG" id="nkf:Nkreftii_001977"/>
<dbReference type="EMBL" id="CP047423">
    <property type="protein sequence ID" value="QPD04203.1"/>
    <property type="molecule type" value="Genomic_DNA"/>
</dbReference>
<proteinExistence type="predicted"/>